<dbReference type="Proteomes" id="UP000054928">
    <property type="component" value="Unassembled WGS sequence"/>
</dbReference>
<evidence type="ECO:0000313" key="2">
    <source>
        <dbReference type="Proteomes" id="UP000054928"/>
    </source>
</evidence>
<protein>
    <submittedName>
        <fullName evidence="1">Uncharacterized protein</fullName>
    </submittedName>
</protein>
<reference evidence="2" key="1">
    <citation type="submission" date="2014-09" db="EMBL/GenBank/DDBJ databases">
        <authorList>
            <person name="Sharma Rahul"/>
            <person name="Thines Marco"/>
        </authorList>
    </citation>
    <scope>NUCLEOTIDE SEQUENCE [LARGE SCALE GENOMIC DNA]</scope>
</reference>
<name>A0A0P1AR08_PLAHL</name>
<dbReference type="RefSeq" id="XP_024580218.1">
    <property type="nucleotide sequence ID" value="XM_024729885.1"/>
</dbReference>
<dbReference type="GeneID" id="36409193"/>
<sequence>MRATKYFRCSVDLTNSRSGTLKLSSPKEMLKESSTFYLMHSPKDARIWSVFSSF</sequence>
<dbReference type="EMBL" id="CCYD01000810">
    <property type="protein sequence ID" value="CEG43849.1"/>
    <property type="molecule type" value="Genomic_DNA"/>
</dbReference>
<evidence type="ECO:0000313" key="1">
    <source>
        <dbReference type="EMBL" id="CEG43849.1"/>
    </source>
</evidence>
<organism evidence="1 2">
    <name type="scientific">Plasmopara halstedii</name>
    <name type="common">Downy mildew of sunflower</name>
    <dbReference type="NCBI Taxonomy" id="4781"/>
    <lineage>
        <taxon>Eukaryota</taxon>
        <taxon>Sar</taxon>
        <taxon>Stramenopiles</taxon>
        <taxon>Oomycota</taxon>
        <taxon>Peronosporomycetes</taxon>
        <taxon>Peronosporales</taxon>
        <taxon>Peronosporaceae</taxon>
        <taxon>Plasmopara</taxon>
    </lineage>
</organism>
<proteinExistence type="predicted"/>
<accession>A0A0P1AR08</accession>
<dbReference type="AlphaFoldDB" id="A0A0P1AR08"/>
<keyword evidence="2" id="KW-1185">Reference proteome</keyword>